<name>A0A927FBP1_9BACT</name>
<evidence type="ECO:0000313" key="3">
    <source>
        <dbReference type="Proteomes" id="UP000622317"/>
    </source>
</evidence>
<proteinExistence type="predicted"/>
<sequence length="155" mass="16948">MTLHNPITGFLGTSATKAIIPGLALSIPFFLASIVFLQLSPYAQLANGAAFKGIVFGAILLGLLTAYLFVFTKSLLSYPSTIHFNGQTIRISYRFAPKVEYASQDIVGVSRDATPGRHVTLRFEMRNGKSFPAMINLYQSKALYSYLSNLGLTVF</sequence>
<dbReference type="AlphaFoldDB" id="A0A927FBP1"/>
<keyword evidence="1" id="KW-0812">Transmembrane</keyword>
<feature type="transmembrane region" description="Helical" evidence="1">
    <location>
        <begin position="49"/>
        <end position="70"/>
    </location>
</feature>
<evidence type="ECO:0000256" key="1">
    <source>
        <dbReference type="SAM" id="Phobius"/>
    </source>
</evidence>
<organism evidence="2 3">
    <name type="scientific">Pelagicoccus enzymogenes</name>
    <dbReference type="NCBI Taxonomy" id="2773457"/>
    <lineage>
        <taxon>Bacteria</taxon>
        <taxon>Pseudomonadati</taxon>
        <taxon>Verrucomicrobiota</taxon>
        <taxon>Opitutia</taxon>
        <taxon>Puniceicoccales</taxon>
        <taxon>Pelagicoccaceae</taxon>
        <taxon>Pelagicoccus</taxon>
    </lineage>
</organism>
<comment type="caution">
    <text evidence="2">The sequence shown here is derived from an EMBL/GenBank/DDBJ whole genome shotgun (WGS) entry which is preliminary data.</text>
</comment>
<evidence type="ECO:0000313" key="2">
    <source>
        <dbReference type="EMBL" id="MBD5781899.1"/>
    </source>
</evidence>
<dbReference type="RefSeq" id="WP_191618977.1">
    <property type="nucleotide sequence ID" value="NZ_JACYFG010000051.1"/>
</dbReference>
<keyword evidence="1" id="KW-1133">Transmembrane helix</keyword>
<gene>
    <name evidence="2" type="ORF">IEN85_20530</name>
</gene>
<reference evidence="2" key="1">
    <citation type="submission" date="2020-09" db="EMBL/GenBank/DDBJ databases">
        <title>Pelagicoccus enzymogenes sp. nov. with an EPS production, isolated from marine sediment.</title>
        <authorList>
            <person name="Feng X."/>
        </authorList>
    </citation>
    <scope>NUCLEOTIDE SEQUENCE</scope>
    <source>
        <strain evidence="2">NFK12</strain>
    </source>
</reference>
<dbReference type="EMBL" id="JACYFG010000051">
    <property type="protein sequence ID" value="MBD5781899.1"/>
    <property type="molecule type" value="Genomic_DNA"/>
</dbReference>
<dbReference type="Proteomes" id="UP000622317">
    <property type="component" value="Unassembled WGS sequence"/>
</dbReference>
<keyword evidence="1" id="KW-0472">Membrane</keyword>
<feature type="transmembrane region" description="Helical" evidence="1">
    <location>
        <begin position="18"/>
        <end position="37"/>
    </location>
</feature>
<protein>
    <submittedName>
        <fullName evidence="2">Uncharacterized protein</fullName>
    </submittedName>
</protein>
<accession>A0A927FBP1</accession>
<keyword evidence="3" id="KW-1185">Reference proteome</keyword>